<comment type="similarity">
    <text evidence="1">Belongs to the Mediator complex subunit 17 family.</text>
</comment>
<name>A0A9W8A060_9FUNG</name>
<keyword evidence="1" id="KW-0804">Transcription</keyword>
<dbReference type="OrthoDB" id="5592456at2759"/>
<comment type="caution">
    <text evidence="3">The sequence shown here is derived from an EMBL/GenBank/DDBJ whole genome shotgun (WGS) entry which is preliminary data.</text>
</comment>
<dbReference type="EMBL" id="JANBPU010000105">
    <property type="protein sequence ID" value="KAJ1916369.1"/>
    <property type="molecule type" value="Genomic_DNA"/>
</dbReference>
<feature type="compositionally biased region" description="Low complexity" evidence="2">
    <location>
        <begin position="189"/>
        <end position="200"/>
    </location>
</feature>
<protein>
    <recommendedName>
        <fullName evidence="1">Mediator of RNA polymerase II transcription subunit 17</fullName>
    </recommendedName>
    <alternativeName>
        <fullName evidence="1">Mediator complex subunit 17</fullName>
    </alternativeName>
</protein>
<dbReference type="GO" id="GO:0006357">
    <property type="term" value="P:regulation of transcription by RNA polymerase II"/>
    <property type="evidence" value="ECO:0007669"/>
    <property type="project" value="InterPro"/>
</dbReference>
<dbReference type="Pfam" id="PF10156">
    <property type="entry name" value="Med17"/>
    <property type="match status" value="1"/>
</dbReference>
<evidence type="ECO:0000256" key="1">
    <source>
        <dbReference type="RuleBase" id="RU364140"/>
    </source>
</evidence>
<comment type="subunit">
    <text evidence="1">Component of the Mediator complex.</text>
</comment>
<sequence>MSQLNSLFIEPTNANDVDYDVEESGKVIAANGANDSITTKMEKQIAQLWSEYPNFVGIEAENQSDTNEEDQEKKKLNDNDNDNEDAMDIDHDEEPSDSVMSGSNDQNEESDIPGTKGDQSDVADISWQEVKHHVHTKLWHAQSEISVALDVVQILLEGAKLRKEELERTNGISQNPSYLDIINKQLSGQNQKQSMQNSKNDGPSGAGINGGIKSQQQQSSQVGAQAKGVPSSNGQAPDGQNLGQQSDEIDSQYQTKEGHILPLPIDALVSNQISQPKLSNKDIIEKHEYGFMSKEYHIKEVCSILNEGTENLRRIKNVRSEKMWERLFEIRATGDFEKLRTEYFKSRSRRGDI</sequence>
<evidence type="ECO:0000313" key="4">
    <source>
        <dbReference type="Proteomes" id="UP001150538"/>
    </source>
</evidence>
<feature type="compositionally biased region" description="Acidic residues" evidence="2">
    <location>
        <begin position="79"/>
        <end position="96"/>
    </location>
</feature>
<keyword evidence="1" id="KW-0805">Transcription regulation</keyword>
<keyword evidence="4" id="KW-1185">Reference proteome</keyword>
<dbReference type="InterPro" id="IPR019313">
    <property type="entry name" value="Mediator_Med17"/>
</dbReference>
<gene>
    <name evidence="1" type="primary">MED17</name>
    <name evidence="3" type="ORF">H4219_003815</name>
</gene>
<dbReference type="GO" id="GO:0016592">
    <property type="term" value="C:mediator complex"/>
    <property type="evidence" value="ECO:0007669"/>
    <property type="project" value="InterPro"/>
</dbReference>
<comment type="subcellular location">
    <subcellularLocation>
        <location evidence="1">Nucleus</location>
    </subcellularLocation>
</comment>
<feature type="region of interest" description="Disordered" evidence="2">
    <location>
        <begin position="56"/>
        <end position="120"/>
    </location>
</feature>
<keyword evidence="1" id="KW-0539">Nucleus</keyword>
<dbReference type="AlphaFoldDB" id="A0A9W8A060"/>
<feature type="region of interest" description="Disordered" evidence="2">
    <location>
        <begin position="188"/>
        <end position="245"/>
    </location>
</feature>
<evidence type="ECO:0000313" key="3">
    <source>
        <dbReference type="EMBL" id="KAJ1916369.1"/>
    </source>
</evidence>
<accession>A0A9W8A060</accession>
<comment type="function">
    <text evidence="1">Component of the Mediator complex, a coactivator involved in the regulated transcription of nearly all RNA polymerase II-dependent genes. Mediator functions as a bridge to convey information from gene-specific regulatory proteins to the basal RNA polymerase II transcription machinery. Mediator is recruited to promoters by direct interactions with regulatory proteins and serves as a scaffold for the assembly of a functional preinitiation complex with RNA polymerase II and the general transcription factors.</text>
</comment>
<evidence type="ECO:0000256" key="2">
    <source>
        <dbReference type="SAM" id="MobiDB-lite"/>
    </source>
</evidence>
<proteinExistence type="inferred from homology"/>
<reference evidence="3" key="1">
    <citation type="submission" date="2022-07" db="EMBL/GenBank/DDBJ databases">
        <title>Phylogenomic reconstructions and comparative analyses of Kickxellomycotina fungi.</title>
        <authorList>
            <person name="Reynolds N.K."/>
            <person name="Stajich J.E."/>
            <person name="Barry K."/>
            <person name="Grigoriev I.V."/>
            <person name="Crous P."/>
            <person name="Smith M.E."/>
        </authorList>
    </citation>
    <scope>NUCLEOTIDE SEQUENCE</scope>
    <source>
        <strain evidence="3">NBRC 100468</strain>
    </source>
</reference>
<dbReference type="Proteomes" id="UP001150538">
    <property type="component" value="Unassembled WGS sequence"/>
</dbReference>
<keyword evidence="1" id="KW-0010">Activator</keyword>
<organism evidence="3 4">
    <name type="scientific">Mycoemilia scoparia</name>
    <dbReference type="NCBI Taxonomy" id="417184"/>
    <lineage>
        <taxon>Eukaryota</taxon>
        <taxon>Fungi</taxon>
        <taxon>Fungi incertae sedis</taxon>
        <taxon>Zoopagomycota</taxon>
        <taxon>Kickxellomycotina</taxon>
        <taxon>Kickxellomycetes</taxon>
        <taxon>Kickxellales</taxon>
        <taxon>Kickxellaceae</taxon>
        <taxon>Mycoemilia</taxon>
    </lineage>
</organism>
<dbReference type="GO" id="GO:0003712">
    <property type="term" value="F:transcription coregulator activity"/>
    <property type="evidence" value="ECO:0007669"/>
    <property type="project" value="InterPro"/>
</dbReference>